<dbReference type="InterPro" id="IPR001482">
    <property type="entry name" value="T2SS/T4SS_dom"/>
</dbReference>
<organism evidence="3">
    <name type="scientific">marine sediment metagenome</name>
    <dbReference type="NCBI Taxonomy" id="412755"/>
    <lineage>
        <taxon>unclassified sequences</taxon>
        <taxon>metagenomes</taxon>
        <taxon>ecological metagenomes</taxon>
    </lineage>
</organism>
<dbReference type="Pfam" id="PF00437">
    <property type="entry name" value="T2SSE"/>
    <property type="match status" value="1"/>
</dbReference>
<evidence type="ECO:0000256" key="1">
    <source>
        <dbReference type="ARBA" id="ARBA00006611"/>
    </source>
</evidence>
<dbReference type="Gene3D" id="3.40.50.300">
    <property type="entry name" value="P-loop containing nucleotide triphosphate hydrolases"/>
    <property type="match status" value="1"/>
</dbReference>
<feature type="domain" description="Bacterial type II secretion system protein E" evidence="2">
    <location>
        <begin position="3"/>
        <end position="129"/>
    </location>
</feature>
<name>X1RDD0_9ZZZZ</name>
<dbReference type="PANTHER" id="PTHR30486:SF16">
    <property type="entry name" value="TWITCHING MOTILITY PROTEIN PILT"/>
    <property type="match status" value="1"/>
</dbReference>
<dbReference type="EMBL" id="BARW01010625">
    <property type="protein sequence ID" value="GAI78573.1"/>
    <property type="molecule type" value="Genomic_DNA"/>
</dbReference>
<evidence type="ECO:0000259" key="2">
    <source>
        <dbReference type="Pfam" id="PF00437"/>
    </source>
</evidence>
<dbReference type="InterPro" id="IPR050921">
    <property type="entry name" value="T4SS_GSP_E_ATPase"/>
</dbReference>
<sequence>MLDIINNEKAVHVITIEDPIEYLHSDRKSAIEQREVGTDTLSFTDSLKYALHQDPDVILVGEMRDLETIAATITAAEAGHLVLATLHTRDAAQAVDRIVDVFPPLQQSQIRLQLSLSLEAVVTQNLLPRKYGEGRMPAVEILVATPAVRNLIRNAEIHQLYLVMETGAKFGMQTMDQALKDLVRRGHIDPSLASRLARQAKDFRGSLKSGL</sequence>
<dbReference type="PANTHER" id="PTHR30486">
    <property type="entry name" value="TWITCHING MOTILITY PROTEIN PILT"/>
    <property type="match status" value="1"/>
</dbReference>
<proteinExistence type="inferred from homology"/>
<evidence type="ECO:0000313" key="3">
    <source>
        <dbReference type="EMBL" id="GAI78573.1"/>
    </source>
</evidence>
<dbReference type="AlphaFoldDB" id="X1RDD0"/>
<gene>
    <name evidence="3" type="ORF">S12H4_20841</name>
</gene>
<comment type="caution">
    <text evidence="3">The sequence shown here is derived from an EMBL/GenBank/DDBJ whole genome shotgun (WGS) entry which is preliminary data.</text>
</comment>
<comment type="similarity">
    <text evidence="1">Belongs to the GSP E family.</text>
</comment>
<reference evidence="3" key="1">
    <citation type="journal article" date="2014" name="Front. Microbiol.">
        <title>High frequency of phylogenetically diverse reductive dehalogenase-homologous genes in deep subseafloor sedimentary metagenomes.</title>
        <authorList>
            <person name="Kawai M."/>
            <person name="Futagami T."/>
            <person name="Toyoda A."/>
            <person name="Takaki Y."/>
            <person name="Nishi S."/>
            <person name="Hori S."/>
            <person name="Arai W."/>
            <person name="Tsubouchi T."/>
            <person name="Morono Y."/>
            <person name="Uchiyama I."/>
            <person name="Ito T."/>
            <person name="Fujiyama A."/>
            <person name="Inagaki F."/>
            <person name="Takami H."/>
        </authorList>
    </citation>
    <scope>NUCLEOTIDE SEQUENCE</scope>
    <source>
        <strain evidence="3">Expedition CK06-06</strain>
    </source>
</reference>
<dbReference type="InterPro" id="IPR027417">
    <property type="entry name" value="P-loop_NTPase"/>
</dbReference>
<dbReference type="GO" id="GO:0016887">
    <property type="term" value="F:ATP hydrolysis activity"/>
    <property type="evidence" value="ECO:0007669"/>
    <property type="project" value="InterPro"/>
</dbReference>
<protein>
    <recommendedName>
        <fullName evidence="2">Bacterial type II secretion system protein E domain-containing protein</fullName>
    </recommendedName>
</protein>
<accession>X1RDD0</accession>
<dbReference type="SUPFAM" id="SSF52540">
    <property type="entry name" value="P-loop containing nucleoside triphosphate hydrolases"/>
    <property type="match status" value="1"/>
</dbReference>